<dbReference type="CDD" id="cd02516">
    <property type="entry name" value="CDP-ME_synthetase"/>
    <property type="match status" value="1"/>
</dbReference>
<keyword evidence="4" id="KW-1185">Reference proteome</keyword>
<dbReference type="InterPro" id="IPR029044">
    <property type="entry name" value="Nucleotide-diphossugar_trans"/>
</dbReference>
<evidence type="ECO:0000256" key="2">
    <source>
        <dbReference type="ARBA" id="ARBA00022695"/>
    </source>
</evidence>
<dbReference type="Proteomes" id="UP000243799">
    <property type="component" value="Unassembled WGS sequence"/>
</dbReference>
<dbReference type="SUPFAM" id="SSF53448">
    <property type="entry name" value="Nucleotide-diphospho-sugar transferases"/>
    <property type="match status" value="1"/>
</dbReference>
<evidence type="ECO:0000313" key="3">
    <source>
        <dbReference type="EMBL" id="SFB36261.1"/>
    </source>
</evidence>
<evidence type="ECO:0000256" key="1">
    <source>
        <dbReference type="ARBA" id="ARBA00022679"/>
    </source>
</evidence>
<dbReference type="InterPro" id="IPR034683">
    <property type="entry name" value="IspD/TarI"/>
</dbReference>
<name>A0A1I1AE30_9PSEU</name>
<keyword evidence="1 3" id="KW-0808">Transferase</keyword>
<dbReference type="Pfam" id="PF01128">
    <property type="entry name" value="IspD"/>
    <property type="match status" value="1"/>
</dbReference>
<proteinExistence type="predicted"/>
<dbReference type="STRING" id="490629.SAMN05216266_10950"/>
<dbReference type="InterPro" id="IPR050088">
    <property type="entry name" value="IspD/TarI_cytidylyltransf_bact"/>
</dbReference>
<dbReference type="Gene3D" id="3.90.550.10">
    <property type="entry name" value="Spore Coat Polysaccharide Biosynthesis Protein SpsA, Chain A"/>
    <property type="match status" value="1"/>
</dbReference>
<dbReference type="GO" id="GO:0050518">
    <property type="term" value="F:2-C-methyl-D-erythritol 4-phosphate cytidylyltransferase activity"/>
    <property type="evidence" value="ECO:0007669"/>
    <property type="project" value="TreeGrafter"/>
</dbReference>
<organism evidence="3 4">
    <name type="scientific">Amycolatopsis marina</name>
    <dbReference type="NCBI Taxonomy" id="490629"/>
    <lineage>
        <taxon>Bacteria</taxon>
        <taxon>Bacillati</taxon>
        <taxon>Actinomycetota</taxon>
        <taxon>Actinomycetes</taxon>
        <taxon>Pseudonocardiales</taxon>
        <taxon>Pseudonocardiaceae</taxon>
        <taxon>Amycolatopsis</taxon>
    </lineage>
</organism>
<dbReference type="PANTHER" id="PTHR32125">
    <property type="entry name" value="2-C-METHYL-D-ERYTHRITOL 4-PHOSPHATE CYTIDYLYLTRANSFERASE, CHLOROPLASTIC"/>
    <property type="match status" value="1"/>
</dbReference>
<sequence>MERYRERATATPTGRKIAAVPETETAPLAAGVVLASGAGTRVGASLNKVFLPLAGRPLVSWSLDAFASVPSIGVLLLVTRPQDGELVERVRADHPGARIEVVHGGATRQESELNALRHLAGRIADGSIDVVLLHDGARPLVTPRLVTAVLEVAREHGGAVPGLSGVDIHAATADGSRLTGRPAGELVRVQTPQGFRAGPLLAAYEEAERAHFAGTDTASCMEQFSSVRVRWIPGEQENFKITYAHDLAVAERVLGHR</sequence>
<dbReference type="PANTHER" id="PTHR32125:SF4">
    <property type="entry name" value="2-C-METHYL-D-ERYTHRITOL 4-PHOSPHATE CYTIDYLYLTRANSFERASE, CHLOROPLASTIC"/>
    <property type="match status" value="1"/>
</dbReference>
<evidence type="ECO:0000313" key="4">
    <source>
        <dbReference type="Proteomes" id="UP000243799"/>
    </source>
</evidence>
<gene>
    <name evidence="3" type="ORF">SAMN05216266_10950</name>
</gene>
<dbReference type="AlphaFoldDB" id="A0A1I1AE30"/>
<reference evidence="4" key="1">
    <citation type="submission" date="2016-10" db="EMBL/GenBank/DDBJ databases">
        <authorList>
            <person name="Varghese N."/>
            <person name="Submissions S."/>
        </authorList>
    </citation>
    <scope>NUCLEOTIDE SEQUENCE [LARGE SCALE GENOMIC DNA]</scope>
    <source>
        <strain evidence="4">CGMCC 4.3568</strain>
    </source>
</reference>
<protein>
    <submittedName>
        <fullName evidence="3">2-C-methyl-D-erythritol 4-phosphate cytidylyltransferase</fullName>
    </submittedName>
</protein>
<keyword evidence="2 3" id="KW-0548">Nucleotidyltransferase</keyword>
<accession>A0A1I1AE30</accession>
<dbReference type="EMBL" id="FOKG01000009">
    <property type="protein sequence ID" value="SFB36261.1"/>
    <property type="molecule type" value="Genomic_DNA"/>
</dbReference>